<evidence type="ECO:0000313" key="4">
    <source>
        <dbReference type="EMBL" id="KAK6363717.1"/>
    </source>
</evidence>
<evidence type="ECO:0000313" key="5">
    <source>
        <dbReference type="Proteomes" id="UP001373714"/>
    </source>
</evidence>
<evidence type="ECO:0008006" key="6">
    <source>
        <dbReference type="Google" id="ProtNLM"/>
    </source>
</evidence>
<feature type="compositionally biased region" description="Polar residues" evidence="1">
    <location>
        <begin position="266"/>
        <end position="277"/>
    </location>
</feature>
<feature type="signal peptide" evidence="3">
    <location>
        <begin position="1"/>
        <end position="19"/>
    </location>
</feature>
<name>A0AAV9VNZ6_9PEZI</name>
<dbReference type="EMBL" id="JAVHNS010000001">
    <property type="protein sequence ID" value="KAK6363717.1"/>
    <property type="molecule type" value="Genomic_DNA"/>
</dbReference>
<feature type="compositionally biased region" description="Polar residues" evidence="1">
    <location>
        <begin position="363"/>
        <end position="375"/>
    </location>
</feature>
<keyword evidence="3" id="KW-0732">Signal</keyword>
<comment type="caution">
    <text evidence="4">The sequence shown here is derived from an EMBL/GenBank/DDBJ whole genome shotgun (WGS) entry which is preliminary data.</text>
</comment>
<protein>
    <recommendedName>
        <fullName evidence="6">Extracellular membrane protein CFEM domain-containing protein</fullName>
    </recommendedName>
</protein>
<accession>A0AAV9VNZ6</accession>
<keyword evidence="2" id="KW-1133">Transmembrane helix</keyword>
<keyword evidence="2" id="KW-0472">Membrane</keyword>
<organism evidence="4 5">
    <name type="scientific">Orbilia blumenaviensis</name>
    <dbReference type="NCBI Taxonomy" id="1796055"/>
    <lineage>
        <taxon>Eukaryota</taxon>
        <taxon>Fungi</taxon>
        <taxon>Dikarya</taxon>
        <taxon>Ascomycota</taxon>
        <taxon>Pezizomycotina</taxon>
        <taxon>Orbiliomycetes</taxon>
        <taxon>Orbiliales</taxon>
        <taxon>Orbiliaceae</taxon>
        <taxon>Orbilia</taxon>
    </lineage>
</organism>
<feature type="compositionally biased region" description="Low complexity" evidence="1">
    <location>
        <begin position="279"/>
        <end position="292"/>
    </location>
</feature>
<evidence type="ECO:0000256" key="2">
    <source>
        <dbReference type="SAM" id="Phobius"/>
    </source>
</evidence>
<feature type="chain" id="PRO_5043720946" description="Extracellular membrane protein CFEM domain-containing protein" evidence="3">
    <location>
        <begin position="20"/>
        <end position="375"/>
    </location>
</feature>
<reference evidence="4 5" key="1">
    <citation type="submission" date="2019-10" db="EMBL/GenBank/DDBJ databases">
        <authorList>
            <person name="Palmer J.M."/>
        </authorList>
    </citation>
    <scope>NUCLEOTIDE SEQUENCE [LARGE SCALE GENOMIC DNA]</scope>
    <source>
        <strain evidence="4 5">TWF730</strain>
    </source>
</reference>
<keyword evidence="2" id="KW-0812">Transmembrane</keyword>
<evidence type="ECO:0000256" key="3">
    <source>
        <dbReference type="SAM" id="SignalP"/>
    </source>
</evidence>
<feature type="compositionally biased region" description="Polar residues" evidence="1">
    <location>
        <begin position="246"/>
        <end position="259"/>
    </location>
</feature>
<feature type="region of interest" description="Disordered" evidence="1">
    <location>
        <begin position="82"/>
        <end position="145"/>
    </location>
</feature>
<feature type="compositionally biased region" description="Polar residues" evidence="1">
    <location>
        <begin position="328"/>
        <end position="337"/>
    </location>
</feature>
<gene>
    <name evidence="4" type="ORF">TWF730_001135</name>
</gene>
<dbReference type="Proteomes" id="UP001373714">
    <property type="component" value="Unassembled WGS sequence"/>
</dbReference>
<feature type="region of interest" description="Disordered" evidence="1">
    <location>
        <begin position="211"/>
        <end position="375"/>
    </location>
</feature>
<sequence>MRIFTLFAVTLTALQGVAAVCNCPEIAAQTFDCALDDLDCLCGAENYIEVLNSCARFRRGEVCSERDLQRATESYNQACSIEPSTTSAASSSTSQPPSSSSTSELTTTRESASSTSEPSSTSSSVSSTETMTPTNTAAPVGSNGGNSGLTTAQIGGIAGGSAAFILLLAFLAIFFKFRTYKKIDKKEDVERNVEAEKFMDGGRQMRAASLAHGSDRLYSTQRPLSHALGEYDSTRYDGEDDEDQSPDSNTSGNYFNRFSGNHVEDSSSAFSTGSPQGYNPPSSYRNSQRSSSVPMYGPGGPSLPTASLSYEEYRSQAQESSGERSGLMSEQQQQSAAPTPHRSVSAPTAQLNLPRISRRPVGSSINDRSTSDSNY</sequence>
<keyword evidence="5" id="KW-1185">Reference proteome</keyword>
<evidence type="ECO:0000256" key="1">
    <source>
        <dbReference type="SAM" id="MobiDB-lite"/>
    </source>
</evidence>
<dbReference type="AlphaFoldDB" id="A0AAV9VNZ6"/>
<feature type="transmembrane region" description="Helical" evidence="2">
    <location>
        <begin position="154"/>
        <end position="175"/>
    </location>
</feature>
<proteinExistence type="predicted"/>
<feature type="compositionally biased region" description="Low complexity" evidence="1">
    <location>
        <begin position="82"/>
        <end position="134"/>
    </location>
</feature>